<evidence type="ECO:0000256" key="2">
    <source>
        <dbReference type="PROSITE-ProRule" id="PRU00047"/>
    </source>
</evidence>
<keyword evidence="1" id="KW-0507">mRNA processing</keyword>
<keyword evidence="7" id="KW-1185">Reference proteome</keyword>
<feature type="region of interest" description="Disordered" evidence="3">
    <location>
        <begin position="305"/>
        <end position="331"/>
    </location>
</feature>
<evidence type="ECO:0000259" key="4">
    <source>
        <dbReference type="PROSITE" id="PS50158"/>
    </source>
</evidence>
<reference evidence="5" key="2">
    <citation type="submission" date="2016-05" db="EMBL/GenBank/DDBJ databases">
        <title>Comparative analysis highlights variable genome content of wheat rusts and divergence of the mating loci.</title>
        <authorList>
            <person name="Cuomo C.A."/>
            <person name="Bakkeren G."/>
            <person name="Szabo L."/>
            <person name="Khalil H."/>
            <person name="Joly D."/>
            <person name="Goldberg J."/>
            <person name="Young S."/>
            <person name="Zeng Q."/>
            <person name="Fellers J."/>
        </authorList>
    </citation>
    <scope>NUCLEOTIDE SEQUENCE [LARGE SCALE GENOMIC DNA]</scope>
    <source>
        <strain evidence="5">1-1 BBBD Race 1</strain>
    </source>
</reference>
<dbReference type="GO" id="GO:0008270">
    <property type="term" value="F:zinc ion binding"/>
    <property type="evidence" value="ECO:0007669"/>
    <property type="project" value="UniProtKB-KW"/>
</dbReference>
<evidence type="ECO:0000313" key="5">
    <source>
        <dbReference type="EMBL" id="OAV97565.1"/>
    </source>
</evidence>
<evidence type="ECO:0000313" key="6">
    <source>
        <dbReference type="EnsemblFungi" id="PTTG_26001-t43_1-p1"/>
    </source>
</evidence>
<dbReference type="InterPro" id="IPR036875">
    <property type="entry name" value="Znf_CCHC_sf"/>
</dbReference>
<dbReference type="SMART" id="SM00343">
    <property type="entry name" value="ZnF_C2HC"/>
    <property type="match status" value="1"/>
</dbReference>
<sequence>MPAETTFQPRLTGRTIGSSAANWRRTEPAPHLDDSKTNRMNVPTSPGHQPAVSSSDIANLVNEMRLQREAEQARREEDRARRTAEEARSHARLELDEDSKILAIVTAAIKDFASEDFLKPDGSNEDAPVNAYHEEIARGIIYSSVHNDLAYKLLDLNSSAEIFAHLASRFRVINRARQLQAWETLKSISLSNFNSSAEVLAEFDNCARTFVEQGVDLTWDTIRSFILQGNLNDHLRPVHNLAQTTGREDTSALNVSLASRTNTSVSGSSKVPVSGSIDEAEVTAMAINKPARCYICKQIGHMSSQCPISRKNNPGNHPTTRRPVPNANFPPCSITYNFDRLPYIRPSQPESRPLTMPSNTSGGLQPK</sequence>
<dbReference type="InterPro" id="IPR001878">
    <property type="entry name" value="Znf_CCHC"/>
</dbReference>
<keyword evidence="2" id="KW-0863">Zinc-finger</keyword>
<accession>A0A180GXN8</accession>
<protein>
    <submittedName>
        <fullName evidence="6">CCHC-type domain-containing protein</fullName>
    </submittedName>
</protein>
<feature type="region of interest" description="Disordered" evidence="3">
    <location>
        <begin position="68"/>
        <end position="88"/>
    </location>
</feature>
<dbReference type="Proteomes" id="UP000005240">
    <property type="component" value="Unassembled WGS sequence"/>
</dbReference>
<keyword evidence="2" id="KW-0862">Zinc</keyword>
<feature type="domain" description="CCHC-type" evidence="4">
    <location>
        <begin position="292"/>
        <end position="307"/>
    </location>
</feature>
<evidence type="ECO:0000313" key="7">
    <source>
        <dbReference type="Proteomes" id="UP000005240"/>
    </source>
</evidence>
<reference evidence="5" key="1">
    <citation type="submission" date="2009-11" db="EMBL/GenBank/DDBJ databases">
        <authorList>
            <consortium name="The Broad Institute Genome Sequencing Platform"/>
            <person name="Ward D."/>
            <person name="Feldgarden M."/>
            <person name="Earl A."/>
            <person name="Young S.K."/>
            <person name="Zeng Q."/>
            <person name="Koehrsen M."/>
            <person name="Alvarado L."/>
            <person name="Berlin A."/>
            <person name="Bochicchio J."/>
            <person name="Borenstein D."/>
            <person name="Chapman S.B."/>
            <person name="Chen Z."/>
            <person name="Engels R."/>
            <person name="Freedman E."/>
            <person name="Gellesch M."/>
            <person name="Goldberg J."/>
            <person name="Griggs A."/>
            <person name="Gujja S."/>
            <person name="Heilman E."/>
            <person name="Heiman D."/>
            <person name="Hepburn T."/>
            <person name="Howarth C."/>
            <person name="Jen D."/>
            <person name="Larson L."/>
            <person name="Lewis B."/>
            <person name="Mehta T."/>
            <person name="Park D."/>
            <person name="Pearson M."/>
            <person name="Roberts A."/>
            <person name="Saif S."/>
            <person name="Shea T."/>
            <person name="Shenoy N."/>
            <person name="Sisk P."/>
            <person name="Stolte C."/>
            <person name="Sykes S."/>
            <person name="Thomson T."/>
            <person name="Walk T."/>
            <person name="White J."/>
            <person name="Yandava C."/>
            <person name="Izard J."/>
            <person name="Baranova O.V."/>
            <person name="Blanton J.M."/>
            <person name="Tanner A.C."/>
            <person name="Dewhirst F.E."/>
            <person name="Haas B."/>
            <person name="Nusbaum C."/>
            <person name="Birren B."/>
        </authorList>
    </citation>
    <scope>NUCLEOTIDE SEQUENCE [LARGE SCALE GENOMIC DNA]</scope>
    <source>
        <strain evidence="5">1-1 BBBD Race 1</strain>
    </source>
</reference>
<dbReference type="PROSITE" id="PS50158">
    <property type="entry name" value="ZF_CCHC"/>
    <property type="match status" value="1"/>
</dbReference>
<dbReference type="Gene3D" id="4.10.60.10">
    <property type="entry name" value="Zinc finger, CCHC-type"/>
    <property type="match status" value="1"/>
</dbReference>
<dbReference type="VEuPathDB" id="FungiDB:PTTG_26001"/>
<feature type="compositionally biased region" description="Polar residues" evidence="3">
    <location>
        <begin position="305"/>
        <end position="318"/>
    </location>
</feature>
<dbReference type="SUPFAM" id="SSF57756">
    <property type="entry name" value="Retrovirus zinc finger-like domains"/>
    <property type="match status" value="1"/>
</dbReference>
<reference evidence="6" key="4">
    <citation type="submission" date="2025-05" db="UniProtKB">
        <authorList>
            <consortium name="EnsemblFungi"/>
        </authorList>
    </citation>
    <scope>IDENTIFICATION</scope>
    <source>
        <strain evidence="6">isolate 1-1 / race 1 (BBBD)</strain>
    </source>
</reference>
<dbReference type="GO" id="GO:0006397">
    <property type="term" value="P:mRNA processing"/>
    <property type="evidence" value="ECO:0007669"/>
    <property type="project" value="UniProtKB-KW"/>
</dbReference>
<evidence type="ECO:0000256" key="3">
    <source>
        <dbReference type="SAM" id="MobiDB-lite"/>
    </source>
</evidence>
<evidence type="ECO:0000256" key="1">
    <source>
        <dbReference type="ARBA" id="ARBA00022664"/>
    </source>
</evidence>
<feature type="compositionally biased region" description="Polar residues" evidence="3">
    <location>
        <begin position="38"/>
        <end position="55"/>
    </location>
</feature>
<dbReference type="Pfam" id="PF00098">
    <property type="entry name" value="zf-CCHC"/>
    <property type="match status" value="1"/>
</dbReference>
<dbReference type="EnsemblFungi" id="PTTG_26001-t43_1">
    <property type="protein sequence ID" value="PTTG_26001-t43_1-p1"/>
    <property type="gene ID" value="PTTG_26001"/>
</dbReference>
<feature type="compositionally biased region" description="Polar residues" evidence="3">
    <location>
        <begin position="1"/>
        <end position="21"/>
    </location>
</feature>
<feature type="compositionally biased region" description="Polar residues" evidence="3">
    <location>
        <begin position="356"/>
        <end position="367"/>
    </location>
</feature>
<dbReference type="EMBL" id="ADAS02000012">
    <property type="protein sequence ID" value="OAV97565.1"/>
    <property type="molecule type" value="Genomic_DNA"/>
</dbReference>
<feature type="region of interest" description="Disordered" evidence="3">
    <location>
        <begin position="343"/>
        <end position="367"/>
    </location>
</feature>
<organism evidence="5">
    <name type="scientific">Puccinia triticina (isolate 1-1 / race 1 (BBBD))</name>
    <name type="common">Brown leaf rust fungus</name>
    <dbReference type="NCBI Taxonomy" id="630390"/>
    <lineage>
        <taxon>Eukaryota</taxon>
        <taxon>Fungi</taxon>
        <taxon>Dikarya</taxon>
        <taxon>Basidiomycota</taxon>
        <taxon>Pucciniomycotina</taxon>
        <taxon>Pucciniomycetes</taxon>
        <taxon>Pucciniales</taxon>
        <taxon>Pucciniaceae</taxon>
        <taxon>Puccinia</taxon>
    </lineage>
</organism>
<reference evidence="6 7" key="3">
    <citation type="journal article" date="2017" name="G3 (Bethesda)">
        <title>Comparative analysis highlights variable genome content of wheat rusts and divergence of the mating loci.</title>
        <authorList>
            <person name="Cuomo C.A."/>
            <person name="Bakkeren G."/>
            <person name="Khalil H.B."/>
            <person name="Panwar V."/>
            <person name="Joly D."/>
            <person name="Linning R."/>
            <person name="Sakthikumar S."/>
            <person name="Song X."/>
            <person name="Adiconis X."/>
            <person name="Fan L."/>
            <person name="Goldberg J.M."/>
            <person name="Levin J.Z."/>
            <person name="Young S."/>
            <person name="Zeng Q."/>
            <person name="Anikster Y."/>
            <person name="Bruce M."/>
            <person name="Wang M."/>
            <person name="Yin C."/>
            <person name="McCallum B."/>
            <person name="Szabo L.J."/>
            <person name="Hulbert S."/>
            <person name="Chen X."/>
            <person name="Fellers J.P."/>
        </authorList>
    </citation>
    <scope>NUCLEOTIDE SEQUENCE</scope>
    <source>
        <strain evidence="7">Isolate 1-1 / race 1 (BBBD)</strain>
        <strain evidence="6">isolate 1-1 / race 1 (BBBD)</strain>
    </source>
</reference>
<gene>
    <name evidence="5" type="ORF">PTTG_26001</name>
</gene>
<dbReference type="AlphaFoldDB" id="A0A180GXN8"/>
<feature type="compositionally biased region" description="Basic and acidic residues" evidence="3">
    <location>
        <begin position="24"/>
        <end position="37"/>
    </location>
</feature>
<name>A0A180GXN8_PUCT1</name>
<dbReference type="GO" id="GO:0003676">
    <property type="term" value="F:nucleic acid binding"/>
    <property type="evidence" value="ECO:0007669"/>
    <property type="project" value="InterPro"/>
</dbReference>
<keyword evidence="2" id="KW-0479">Metal-binding</keyword>
<feature type="region of interest" description="Disordered" evidence="3">
    <location>
        <begin position="1"/>
        <end position="55"/>
    </location>
</feature>
<proteinExistence type="predicted"/>